<evidence type="ECO:0000313" key="3">
    <source>
        <dbReference type="EMBL" id="TLQ49035.1"/>
    </source>
</evidence>
<dbReference type="InterPro" id="IPR027939">
    <property type="entry name" value="NMT1/THI5"/>
</dbReference>
<protein>
    <submittedName>
        <fullName evidence="3">ABC transporter substrate-binding protein</fullName>
    </submittedName>
</protein>
<dbReference type="OrthoDB" id="9815602at2"/>
<proteinExistence type="predicted"/>
<evidence type="ECO:0000259" key="2">
    <source>
        <dbReference type="Pfam" id="PF09084"/>
    </source>
</evidence>
<evidence type="ECO:0000256" key="1">
    <source>
        <dbReference type="SAM" id="SignalP"/>
    </source>
</evidence>
<reference evidence="3 4" key="1">
    <citation type="submission" date="2019-05" db="EMBL/GenBank/DDBJ databases">
        <title>The metagenome of a microbial culture collection derived from dairy environment covers the genomic content of the human microbiome.</title>
        <authorList>
            <person name="Roder T."/>
            <person name="Wuthrich D."/>
            <person name="Sattari Z."/>
            <person name="Von Ah U."/>
            <person name="Bar C."/>
            <person name="Ronchi F."/>
            <person name="Macpherson A.J."/>
            <person name="Ganal-Vonarburg S.C."/>
            <person name="Bruggmann R."/>
            <person name="Vergeres G."/>
        </authorList>
    </citation>
    <scope>NUCLEOTIDE SEQUENCE [LARGE SCALE GENOMIC DNA]</scope>
    <source>
        <strain evidence="3 4">FAM 24227</strain>
    </source>
</reference>
<dbReference type="Proteomes" id="UP000306420">
    <property type="component" value="Unassembled WGS sequence"/>
</dbReference>
<comment type="caution">
    <text evidence="3">The sequence shown here is derived from an EMBL/GenBank/DDBJ whole genome shotgun (WGS) entry which is preliminary data.</text>
</comment>
<dbReference type="EMBL" id="VBSP01000004">
    <property type="protein sequence ID" value="TLQ49035.1"/>
    <property type="molecule type" value="Genomic_DNA"/>
</dbReference>
<organism evidence="3 4">
    <name type="scientific">Ruoffia tabacinasalis</name>
    <dbReference type="NCBI Taxonomy" id="87458"/>
    <lineage>
        <taxon>Bacteria</taxon>
        <taxon>Bacillati</taxon>
        <taxon>Bacillota</taxon>
        <taxon>Bacilli</taxon>
        <taxon>Lactobacillales</taxon>
        <taxon>Aerococcaceae</taxon>
        <taxon>Ruoffia</taxon>
    </lineage>
</organism>
<dbReference type="InterPro" id="IPR015168">
    <property type="entry name" value="SsuA/THI5"/>
</dbReference>
<feature type="chain" id="PRO_5024301342" evidence="1">
    <location>
        <begin position="27"/>
        <end position="328"/>
    </location>
</feature>
<sequence length="328" mass="36936">MMNYFKKMLVALIVSMSVLIPMSASAQASQIEFILDWVPNTNHTGLYVALEKGYFEEAGVEVTIRRPPEGSTTELVGLGQAQFGISFQDSLATRLAGGLPVTAVATIIEHNTSGIIAREDSQITKPVEMEGHTYGTWNDPIELGMLEHIINNEGGDYSQIELVPNQADNSIVGLANSMFESAWVYYAWDGIMAESQGVPTNFFYFRDYAEELDFYSPIIIANNDYLANSPEEATQVVQAIKRGYQYAIENPEEATDILLKHAPELEGQRDFVLASQEWINEAYTSKPEQWGYIDEERWNAFYTWLYESNLTEVDLTEGTYFTNEFLGE</sequence>
<name>A0A5R9EF76_9LACT</name>
<feature type="domain" description="SsuA/THI5-like" evidence="2">
    <location>
        <begin position="40"/>
        <end position="254"/>
    </location>
</feature>
<feature type="signal peptide" evidence="1">
    <location>
        <begin position="1"/>
        <end position="26"/>
    </location>
</feature>
<dbReference type="AlphaFoldDB" id="A0A5R9EF76"/>
<dbReference type="GO" id="GO:0009228">
    <property type="term" value="P:thiamine biosynthetic process"/>
    <property type="evidence" value="ECO:0007669"/>
    <property type="project" value="InterPro"/>
</dbReference>
<dbReference type="PANTHER" id="PTHR31528:SF3">
    <property type="entry name" value="THIAMINE BIOSYNTHESIS PROTEIN HI_0357-RELATED"/>
    <property type="match status" value="1"/>
</dbReference>
<dbReference type="RefSeq" id="WP_138403745.1">
    <property type="nucleotide sequence ID" value="NZ_VBSP01000004.1"/>
</dbReference>
<gene>
    <name evidence="3" type="ORF">FEZ33_02115</name>
</gene>
<keyword evidence="1" id="KW-0732">Signal</keyword>
<evidence type="ECO:0000313" key="4">
    <source>
        <dbReference type="Proteomes" id="UP000306420"/>
    </source>
</evidence>
<dbReference type="Pfam" id="PF09084">
    <property type="entry name" value="NMT1"/>
    <property type="match status" value="1"/>
</dbReference>
<dbReference type="Gene3D" id="3.40.190.10">
    <property type="entry name" value="Periplasmic binding protein-like II"/>
    <property type="match status" value="2"/>
</dbReference>
<accession>A0A5R9EF76</accession>
<dbReference type="SUPFAM" id="SSF53850">
    <property type="entry name" value="Periplasmic binding protein-like II"/>
    <property type="match status" value="1"/>
</dbReference>
<dbReference type="PANTHER" id="PTHR31528">
    <property type="entry name" value="4-AMINO-5-HYDROXYMETHYL-2-METHYLPYRIMIDINE PHOSPHATE SYNTHASE THI11-RELATED"/>
    <property type="match status" value="1"/>
</dbReference>